<comment type="caution">
    <text evidence="2">The sequence shown here is derived from an EMBL/GenBank/DDBJ whole genome shotgun (WGS) entry which is preliminary data.</text>
</comment>
<evidence type="ECO:0008006" key="4">
    <source>
        <dbReference type="Google" id="ProtNLM"/>
    </source>
</evidence>
<evidence type="ECO:0000313" key="2">
    <source>
        <dbReference type="EMBL" id="KAJ7367540.1"/>
    </source>
</evidence>
<evidence type="ECO:0000256" key="1">
    <source>
        <dbReference type="SAM" id="MobiDB-lite"/>
    </source>
</evidence>
<evidence type="ECO:0000313" key="3">
    <source>
        <dbReference type="Proteomes" id="UP001218218"/>
    </source>
</evidence>
<protein>
    <recommendedName>
        <fullName evidence="4">Protein kinase domain-containing protein</fullName>
    </recommendedName>
</protein>
<sequence length="432" mass="48043">MEPNIRKPGNCCPSPVLDSILRTKRTAEGCAWGHSLDNFFCAKGSDAEDYAWTDVWTTSVLEELGVMNSSTSQEPRMRTRKPWPVLKRPRGTDAFPSLGDPDPGSDHEPEDDMPSRVPMVASTPEPIIPASPDVDPFQVNEFPKLEEFIPQQYLPCSLCVHDPDGRVSGAESTSQTETLYYRRIYPKPEFDPEENSSQNNSRDAQRVGDLYLTRQSRIGTGHHSSAYAAAFRLSAPLEGGTTSHVAVVAKVAVPRREARDFLQHEAAIYDSFPEDLAQEFCGYALVPSVKYPVPVGAVVPKFFGYYIPEHPGYDAGNIAEPSPILLLEQCGKPVEPPSLSHDDRAECFSMFLRLHLSGFVQKSAFKANILVQPGPLTVPPEARSLHSPSFRIIDFGRTLRRPAGNQKEWQDEREVEVKGVQKVLLIPRHSMC</sequence>
<proteinExistence type="predicted"/>
<accession>A0AAD7F6B2</accession>
<dbReference type="Proteomes" id="UP001218218">
    <property type="component" value="Unassembled WGS sequence"/>
</dbReference>
<gene>
    <name evidence="2" type="ORF">DFH08DRAFT_828763</name>
</gene>
<dbReference type="EMBL" id="JARIHO010000001">
    <property type="protein sequence ID" value="KAJ7367540.1"/>
    <property type="molecule type" value="Genomic_DNA"/>
</dbReference>
<dbReference type="AlphaFoldDB" id="A0AAD7F6B2"/>
<keyword evidence="3" id="KW-1185">Reference proteome</keyword>
<feature type="region of interest" description="Disordered" evidence="1">
    <location>
        <begin position="68"/>
        <end position="116"/>
    </location>
</feature>
<name>A0AAD7F6B2_9AGAR</name>
<reference evidence="2" key="1">
    <citation type="submission" date="2023-03" db="EMBL/GenBank/DDBJ databases">
        <title>Massive genome expansion in bonnet fungi (Mycena s.s.) driven by repeated elements and novel gene families across ecological guilds.</title>
        <authorList>
            <consortium name="Lawrence Berkeley National Laboratory"/>
            <person name="Harder C.B."/>
            <person name="Miyauchi S."/>
            <person name="Viragh M."/>
            <person name="Kuo A."/>
            <person name="Thoen E."/>
            <person name="Andreopoulos B."/>
            <person name="Lu D."/>
            <person name="Skrede I."/>
            <person name="Drula E."/>
            <person name="Henrissat B."/>
            <person name="Morin E."/>
            <person name="Kohler A."/>
            <person name="Barry K."/>
            <person name="LaButti K."/>
            <person name="Morin E."/>
            <person name="Salamov A."/>
            <person name="Lipzen A."/>
            <person name="Mereny Z."/>
            <person name="Hegedus B."/>
            <person name="Baldrian P."/>
            <person name="Stursova M."/>
            <person name="Weitz H."/>
            <person name="Taylor A."/>
            <person name="Grigoriev I.V."/>
            <person name="Nagy L.G."/>
            <person name="Martin F."/>
            <person name="Kauserud H."/>
        </authorList>
    </citation>
    <scope>NUCLEOTIDE SEQUENCE</scope>
    <source>
        <strain evidence="2">CBHHK002</strain>
    </source>
</reference>
<organism evidence="2 3">
    <name type="scientific">Mycena albidolilacea</name>
    <dbReference type="NCBI Taxonomy" id="1033008"/>
    <lineage>
        <taxon>Eukaryota</taxon>
        <taxon>Fungi</taxon>
        <taxon>Dikarya</taxon>
        <taxon>Basidiomycota</taxon>
        <taxon>Agaricomycotina</taxon>
        <taxon>Agaricomycetes</taxon>
        <taxon>Agaricomycetidae</taxon>
        <taxon>Agaricales</taxon>
        <taxon>Marasmiineae</taxon>
        <taxon>Mycenaceae</taxon>
        <taxon>Mycena</taxon>
    </lineage>
</organism>